<dbReference type="KEGG" id="cnk:EG343_02895"/>
<evidence type="ECO:0000313" key="2">
    <source>
        <dbReference type="Proteomes" id="UP000278288"/>
    </source>
</evidence>
<dbReference type="AlphaFoldDB" id="A0AAD0YJD8"/>
<dbReference type="EMBL" id="CP033923">
    <property type="protein sequence ID" value="AZA89653.1"/>
    <property type="molecule type" value="Genomic_DNA"/>
</dbReference>
<gene>
    <name evidence="1" type="ORF">EG343_02895</name>
</gene>
<name>A0AAD0YJD8_CHRNA</name>
<keyword evidence="2" id="KW-1185">Reference proteome</keyword>
<sequence>MNILEIPNIKLTPATRNGKAEKKFHVKLLIGKIRMSTQQKIPINNVSKEVKYHLQFNALNTTSFIIICL</sequence>
<proteinExistence type="predicted"/>
<organism evidence="1 2">
    <name type="scientific">Chryseobacterium nakagawai</name>
    <dbReference type="NCBI Taxonomy" id="1241982"/>
    <lineage>
        <taxon>Bacteria</taxon>
        <taxon>Pseudomonadati</taxon>
        <taxon>Bacteroidota</taxon>
        <taxon>Flavobacteriia</taxon>
        <taxon>Flavobacteriales</taxon>
        <taxon>Weeksellaceae</taxon>
        <taxon>Chryseobacterium group</taxon>
        <taxon>Chryseobacterium</taxon>
    </lineage>
</organism>
<accession>A0AAD0YJD8</accession>
<dbReference type="Proteomes" id="UP000278288">
    <property type="component" value="Chromosome"/>
</dbReference>
<reference evidence="1 2" key="1">
    <citation type="submission" date="2018-11" db="EMBL/GenBank/DDBJ databases">
        <title>Proposal to divide the Flavobacteriaceae and reorganize its genera based on Amino Acid Identity values calculated from whole genome sequences.</title>
        <authorList>
            <person name="Nicholson A.C."/>
            <person name="Gulvik C.A."/>
            <person name="Whitney A.M."/>
            <person name="Humrighouse B.W."/>
            <person name="Bell M."/>
            <person name="Holmes B."/>
            <person name="Steigerwalt A.G."/>
            <person name="Villarma A."/>
            <person name="Sheth M."/>
            <person name="Batra D."/>
            <person name="Pryor J."/>
            <person name="Bernardet J.-F."/>
            <person name="Hugo C."/>
            <person name="Kampfer P."/>
            <person name="Newman J."/>
            <person name="McQuiston J.R."/>
        </authorList>
    </citation>
    <scope>NUCLEOTIDE SEQUENCE [LARGE SCALE GENOMIC DNA]</scope>
    <source>
        <strain evidence="1 2">G0041</strain>
    </source>
</reference>
<evidence type="ECO:0000313" key="1">
    <source>
        <dbReference type="EMBL" id="AZA89653.1"/>
    </source>
</evidence>
<protein>
    <submittedName>
        <fullName evidence="1">Uncharacterized protein</fullName>
    </submittedName>
</protein>